<keyword evidence="2" id="KW-0812">Transmembrane</keyword>
<sequence length="361" mass="37900">MSTALAPMGAHVALGICYFLTAQKTLDMGLVDPRAQPLTGMIYAADALSASMTRMLGSEGSSARSASGGGVGVPSTAFLLPVFDLFGLTCAFEAMRVLGGPLYQTLSGMLIPLSALLSGTFLKRTFSTRQMMAISLVICGLAVKAQDVRRAAAASGKPVDVRGILIANLATVSYGFRGLVMEYLSSSGSGMSGNAQTMLMGTCGLAAFLTYSAFTTARDADGMIWAYYDAKPRVLRDVLTIILGNMLARALMVKMMMLVVQRAGATQLALSNAIRSVGVIAFSHVFFCANDARQCLNRNGAISAIMVVVGGLAYALSTPPKTASKTASKRVARTKSTTKQPSKKSETARAPSVRRRSARLG</sequence>
<dbReference type="InterPro" id="IPR037185">
    <property type="entry name" value="EmrE-like"/>
</dbReference>
<feature type="region of interest" description="Disordered" evidence="1">
    <location>
        <begin position="319"/>
        <end position="361"/>
    </location>
</feature>
<evidence type="ECO:0000256" key="1">
    <source>
        <dbReference type="SAM" id="MobiDB-lite"/>
    </source>
</evidence>
<reference evidence="3" key="1">
    <citation type="submission" date="2017-04" db="EMBL/GenBank/DDBJ databases">
        <title>Population genomics of picophytoplankton unveils novel chromosome hypervariability.</title>
        <authorList>
            <consortium name="DOE Joint Genome Institute"/>
            <person name="Blanc-Mathieu R."/>
            <person name="Krasovec M."/>
            <person name="Hebrard M."/>
            <person name="Yau S."/>
            <person name="Desgranges E."/>
            <person name="Martin J."/>
            <person name="Schackwitz W."/>
            <person name="Kuo A."/>
            <person name="Salin G."/>
            <person name="Donnadieu C."/>
            <person name="Desdevises Y."/>
            <person name="Sanchez-Ferandin S."/>
            <person name="Moreau H."/>
            <person name="Rivals E."/>
            <person name="Grigoriev I.V."/>
            <person name="Grimsley N."/>
            <person name="Eyre-Walker A."/>
            <person name="Piganeau G."/>
        </authorList>
    </citation>
    <scope>NUCLEOTIDE SEQUENCE [LARGE SCALE GENOMIC DNA]</scope>
    <source>
        <strain evidence="3">RCC 1115</strain>
    </source>
</reference>
<feature type="transmembrane region" description="Helical" evidence="2">
    <location>
        <begin position="102"/>
        <end position="122"/>
    </location>
</feature>
<evidence type="ECO:0000256" key="2">
    <source>
        <dbReference type="SAM" id="Phobius"/>
    </source>
</evidence>
<feature type="compositionally biased region" description="Basic residues" evidence="1">
    <location>
        <begin position="352"/>
        <end position="361"/>
    </location>
</feature>
<dbReference type="SUPFAM" id="SSF103481">
    <property type="entry name" value="Multidrug resistance efflux transporter EmrE"/>
    <property type="match status" value="1"/>
</dbReference>
<feature type="transmembrane region" description="Helical" evidence="2">
    <location>
        <begin position="197"/>
        <end position="217"/>
    </location>
</feature>
<name>A0A1Y5IE22_OSTTA</name>
<dbReference type="eggNOG" id="ENOG502SDF7">
    <property type="taxonomic scope" value="Eukaryota"/>
</dbReference>
<proteinExistence type="predicted"/>
<organism evidence="3">
    <name type="scientific">Ostreococcus tauri</name>
    <name type="common">Marine green alga</name>
    <dbReference type="NCBI Taxonomy" id="70448"/>
    <lineage>
        <taxon>Eukaryota</taxon>
        <taxon>Viridiplantae</taxon>
        <taxon>Chlorophyta</taxon>
        <taxon>Mamiellophyceae</taxon>
        <taxon>Mamiellales</taxon>
        <taxon>Bathycoccaceae</taxon>
        <taxon>Ostreococcus</taxon>
    </lineage>
</organism>
<dbReference type="AlphaFoldDB" id="A0A1Y5IE22"/>
<evidence type="ECO:0008006" key="4">
    <source>
        <dbReference type="Google" id="ProtNLM"/>
    </source>
</evidence>
<accession>A0A1Y5IE22</accession>
<gene>
    <name evidence="3" type="ORF">BE221DRAFT_192308</name>
</gene>
<keyword evidence="2" id="KW-0472">Membrane</keyword>
<keyword evidence="2" id="KW-1133">Transmembrane helix</keyword>
<feature type="transmembrane region" description="Helical" evidence="2">
    <location>
        <begin position="159"/>
        <end position="177"/>
    </location>
</feature>
<protein>
    <recommendedName>
        <fullName evidence="4">UAA transporter</fullName>
    </recommendedName>
</protein>
<feature type="transmembrane region" description="Helical" evidence="2">
    <location>
        <begin position="238"/>
        <end position="260"/>
    </location>
</feature>
<dbReference type="EMBL" id="KZ155784">
    <property type="protein sequence ID" value="OUS46313.1"/>
    <property type="molecule type" value="Genomic_DNA"/>
</dbReference>
<feature type="transmembrane region" description="Helical" evidence="2">
    <location>
        <begin position="272"/>
        <end position="289"/>
    </location>
</feature>
<feature type="transmembrane region" description="Helical" evidence="2">
    <location>
        <begin position="301"/>
        <end position="317"/>
    </location>
</feature>
<evidence type="ECO:0000313" key="3">
    <source>
        <dbReference type="EMBL" id="OUS46313.1"/>
    </source>
</evidence>
<dbReference type="Proteomes" id="UP000195557">
    <property type="component" value="Unassembled WGS sequence"/>
</dbReference>